<evidence type="ECO:0000313" key="2">
    <source>
        <dbReference type="Proteomes" id="UP000041254"/>
    </source>
</evidence>
<accession>A0A0G4FGA1</accession>
<dbReference type="InterPro" id="IPR052514">
    <property type="entry name" value="SAM-dependent_MTase"/>
</dbReference>
<dbReference type="AlphaFoldDB" id="A0A0G4FGA1"/>
<reference evidence="1 2" key="1">
    <citation type="submission" date="2014-11" db="EMBL/GenBank/DDBJ databases">
        <authorList>
            <person name="Zhu J."/>
            <person name="Qi W."/>
            <person name="Song R."/>
        </authorList>
    </citation>
    <scope>NUCLEOTIDE SEQUENCE [LARGE SCALE GENOMIC DNA]</scope>
</reference>
<evidence type="ECO:0008006" key="3">
    <source>
        <dbReference type="Google" id="ProtNLM"/>
    </source>
</evidence>
<dbReference type="InterPro" id="IPR029063">
    <property type="entry name" value="SAM-dependent_MTases_sf"/>
</dbReference>
<dbReference type="EMBL" id="CDMY01000435">
    <property type="protein sequence ID" value="CEM12196.1"/>
    <property type="molecule type" value="Genomic_DNA"/>
</dbReference>
<dbReference type="Gene3D" id="3.40.50.150">
    <property type="entry name" value="Vaccinia Virus protein VP39"/>
    <property type="match status" value="1"/>
</dbReference>
<protein>
    <recommendedName>
        <fullName evidence="3">Methyltransferase FkbM domain-containing protein</fullName>
    </recommendedName>
</protein>
<keyword evidence="2" id="KW-1185">Reference proteome</keyword>
<dbReference type="OrthoDB" id="421643at2759"/>
<proteinExistence type="predicted"/>
<gene>
    <name evidence="1" type="ORF">Vbra_5815</name>
</gene>
<dbReference type="PANTHER" id="PTHR34203">
    <property type="entry name" value="METHYLTRANSFERASE, FKBM FAMILY PROTEIN"/>
    <property type="match status" value="1"/>
</dbReference>
<dbReference type="Proteomes" id="UP000041254">
    <property type="component" value="Unassembled WGS sequence"/>
</dbReference>
<dbReference type="SUPFAM" id="SSF53335">
    <property type="entry name" value="S-adenosyl-L-methionine-dependent methyltransferases"/>
    <property type="match status" value="1"/>
</dbReference>
<evidence type="ECO:0000313" key="1">
    <source>
        <dbReference type="EMBL" id="CEM12196.1"/>
    </source>
</evidence>
<dbReference type="InterPro" id="IPR006342">
    <property type="entry name" value="FkbM_mtfrase"/>
</dbReference>
<organism evidence="1 2">
    <name type="scientific">Vitrella brassicaformis (strain CCMP3155)</name>
    <dbReference type="NCBI Taxonomy" id="1169540"/>
    <lineage>
        <taxon>Eukaryota</taxon>
        <taxon>Sar</taxon>
        <taxon>Alveolata</taxon>
        <taxon>Colpodellida</taxon>
        <taxon>Vitrellaceae</taxon>
        <taxon>Vitrella</taxon>
    </lineage>
</organism>
<dbReference type="NCBIfam" id="TIGR01444">
    <property type="entry name" value="fkbM_fam"/>
    <property type="match status" value="1"/>
</dbReference>
<dbReference type="VEuPathDB" id="CryptoDB:Vbra_5815"/>
<dbReference type="PANTHER" id="PTHR34203:SF13">
    <property type="entry name" value="EXPRESSED PROTEIN"/>
    <property type="match status" value="1"/>
</dbReference>
<name>A0A0G4FGA1_VITBC</name>
<sequence length="345" mass="38942">MLVEAWADVFTGFSKVVESPPQVKQVMYRLPEPWNHEFPFLIWSEPDEVGSTISQDGFWRDCIAHLSNVERMRQRYPALPARPRVLEIGGNIGACTLAFAAIDCEVTVFEPLPKNFAMLAQNLRLNPQLAERVQLYPFAASDHTEESVAHCQAGNAGNTVVVPKANADPKQSQSSLTAQPLEGVVGGNYQSFDVWSLPLRWFLAPSTDQQYLNKAMSTSFNIHRGKNEQPNAAFNFVKMDCQGCEPAAIRELFALCKATRTELPATLAFEYSPVHWQYVLDSRRHGTRSPNSSGEGLDKMDIFRDLERYYDIADNSGRNLDWESQLDVVLDLCAWRKNQTELRLP</sequence>
<dbReference type="InParanoid" id="A0A0G4FGA1"/>